<proteinExistence type="predicted"/>
<keyword evidence="1 5" id="KW-0489">Methyltransferase</keyword>
<evidence type="ECO:0000256" key="1">
    <source>
        <dbReference type="ARBA" id="ARBA00022603"/>
    </source>
</evidence>
<dbReference type="CDD" id="cd02440">
    <property type="entry name" value="AdoMet_MTases"/>
    <property type="match status" value="1"/>
</dbReference>
<dbReference type="InterPro" id="IPR020598">
    <property type="entry name" value="rRNA_Ade_methylase_Trfase_N"/>
</dbReference>
<name>A0A7W8MQZ5_9BACT</name>
<reference evidence="5" key="1">
    <citation type="submission" date="2020-08" db="EMBL/GenBank/DDBJ databases">
        <title>Genomic Encyclopedia of Type Strains, Phase IV (KMG-V): Genome sequencing to study the core and pangenomes of soil and plant-associated prokaryotes.</title>
        <authorList>
            <person name="Whitman W."/>
        </authorList>
    </citation>
    <scope>NUCLEOTIDE SEQUENCE [LARGE SCALE GENOMIC DNA]</scope>
    <source>
        <strain evidence="5">M8UP27</strain>
    </source>
</reference>
<keyword evidence="2" id="KW-0808">Transferase</keyword>
<accession>A0A7W8MQZ5</accession>
<dbReference type="Gene3D" id="3.40.50.150">
    <property type="entry name" value="Vaccinia Virus protein VP39"/>
    <property type="match status" value="1"/>
</dbReference>
<dbReference type="InterPro" id="IPR029063">
    <property type="entry name" value="SAM-dependent_MTases_sf"/>
</dbReference>
<organism evidence="5 6">
    <name type="scientific">Tunturiibacter empetritectus</name>
    <dbReference type="NCBI Taxonomy" id="3069691"/>
    <lineage>
        <taxon>Bacteria</taxon>
        <taxon>Pseudomonadati</taxon>
        <taxon>Acidobacteriota</taxon>
        <taxon>Terriglobia</taxon>
        <taxon>Terriglobales</taxon>
        <taxon>Acidobacteriaceae</taxon>
        <taxon>Tunturiibacter</taxon>
    </lineage>
</organism>
<dbReference type="SUPFAM" id="SSF53335">
    <property type="entry name" value="S-adenosyl-L-methionine-dependent methyltransferases"/>
    <property type="match status" value="1"/>
</dbReference>
<feature type="domain" description="Ribosomal RNA adenine methylase transferase N-terminal" evidence="4">
    <location>
        <begin position="26"/>
        <end position="163"/>
    </location>
</feature>
<dbReference type="Proteomes" id="UP000568106">
    <property type="component" value="Unassembled WGS sequence"/>
</dbReference>
<dbReference type="InterPro" id="IPR041698">
    <property type="entry name" value="Methyltransf_25"/>
</dbReference>
<gene>
    <name evidence="5" type="ORF">HDF09_000965</name>
</gene>
<dbReference type="AlphaFoldDB" id="A0A7W8MQZ5"/>
<dbReference type="PANTHER" id="PTHR43861">
    <property type="entry name" value="TRANS-ACONITATE 2-METHYLTRANSFERASE-RELATED"/>
    <property type="match status" value="1"/>
</dbReference>
<sequence length="272" mass="28988">MSAHLKTGQTWNTEDYAANGRFVATLASDVVALLAPQPGEHILDLGCGDGALTEQLAATGAILTGVDASPTMLAAARERSLHSAVNFAGARSFAVEQQDATALPYNNQFDAVFSNAALHWITGISGHQATLAGVHRALRSTNPQARFVAEMGGHGNVAAIRTALQATLAPFHIDAEATAASFFPSPALYRRLLESAGFTVQSIALIPRPTPLPNGMESWLNTFRNGVLDRLNPHDRTAALTDTIALLEPILRDADGNWIADYVRLRFHATLS</sequence>
<dbReference type="Pfam" id="PF13649">
    <property type="entry name" value="Methyltransf_25"/>
    <property type="match status" value="1"/>
</dbReference>
<evidence type="ECO:0000259" key="4">
    <source>
        <dbReference type="SMART" id="SM00650"/>
    </source>
</evidence>
<dbReference type="SMART" id="SM00650">
    <property type="entry name" value="rADc"/>
    <property type="match status" value="1"/>
</dbReference>
<evidence type="ECO:0000256" key="3">
    <source>
        <dbReference type="ARBA" id="ARBA00022691"/>
    </source>
</evidence>
<protein>
    <submittedName>
        <fullName evidence="5">Trans-aconitate methyltransferase</fullName>
    </submittedName>
</protein>
<dbReference type="PANTHER" id="PTHR43861:SF1">
    <property type="entry name" value="TRANS-ACONITATE 2-METHYLTRANSFERASE"/>
    <property type="match status" value="1"/>
</dbReference>
<evidence type="ECO:0000313" key="6">
    <source>
        <dbReference type="Proteomes" id="UP000568106"/>
    </source>
</evidence>
<evidence type="ECO:0000313" key="5">
    <source>
        <dbReference type="EMBL" id="MBB5316315.1"/>
    </source>
</evidence>
<evidence type="ECO:0000256" key="2">
    <source>
        <dbReference type="ARBA" id="ARBA00022679"/>
    </source>
</evidence>
<dbReference type="EMBL" id="JACHDY010000001">
    <property type="protein sequence ID" value="MBB5316315.1"/>
    <property type="molecule type" value="Genomic_DNA"/>
</dbReference>
<keyword evidence="3" id="KW-0949">S-adenosyl-L-methionine</keyword>
<keyword evidence="6" id="KW-1185">Reference proteome</keyword>
<dbReference type="GO" id="GO:0000179">
    <property type="term" value="F:rRNA (adenine-N6,N6-)-dimethyltransferase activity"/>
    <property type="evidence" value="ECO:0007669"/>
    <property type="project" value="InterPro"/>
</dbReference>
<comment type="caution">
    <text evidence="5">The sequence shown here is derived from an EMBL/GenBank/DDBJ whole genome shotgun (WGS) entry which is preliminary data.</text>
</comment>